<dbReference type="EMBL" id="BSNC01000004">
    <property type="protein sequence ID" value="GLP96276.1"/>
    <property type="molecule type" value="Genomic_DNA"/>
</dbReference>
<dbReference type="PANTHER" id="PTHR43738:SF2">
    <property type="entry name" value="ABC TRANSPORTER PERMEASE"/>
    <property type="match status" value="1"/>
</dbReference>
<evidence type="ECO:0000256" key="5">
    <source>
        <dbReference type="ARBA" id="ARBA00023136"/>
    </source>
</evidence>
<feature type="transmembrane region" description="Helical" evidence="6">
    <location>
        <begin position="371"/>
        <end position="395"/>
    </location>
</feature>
<evidence type="ECO:0000256" key="1">
    <source>
        <dbReference type="ARBA" id="ARBA00004651"/>
    </source>
</evidence>
<keyword evidence="5 6" id="KW-0472">Membrane</keyword>
<dbReference type="GO" id="GO:0005886">
    <property type="term" value="C:plasma membrane"/>
    <property type="evidence" value="ECO:0007669"/>
    <property type="project" value="UniProtKB-SubCell"/>
</dbReference>
<dbReference type="PANTHER" id="PTHR43738">
    <property type="entry name" value="ABC TRANSPORTER, MEMBRANE PROTEIN"/>
    <property type="match status" value="1"/>
</dbReference>
<keyword evidence="4 6" id="KW-1133">Transmembrane helix</keyword>
<comment type="subcellular location">
    <subcellularLocation>
        <location evidence="1">Cell membrane</location>
        <topology evidence="1">Multi-pass membrane protein</topology>
    </subcellularLocation>
</comment>
<dbReference type="InterPro" id="IPR051125">
    <property type="entry name" value="ABC-4/HrtB_transporter"/>
</dbReference>
<comment type="caution">
    <text evidence="9">The sequence shown here is derived from an EMBL/GenBank/DDBJ whole genome shotgun (WGS) entry which is preliminary data.</text>
</comment>
<feature type="domain" description="ABC3 transporter permease C-terminal" evidence="7">
    <location>
        <begin position="281"/>
        <end position="397"/>
    </location>
</feature>
<evidence type="ECO:0000313" key="9">
    <source>
        <dbReference type="EMBL" id="GLP96276.1"/>
    </source>
</evidence>
<evidence type="ECO:0000256" key="2">
    <source>
        <dbReference type="ARBA" id="ARBA00022475"/>
    </source>
</evidence>
<keyword evidence="3 6" id="KW-0812">Transmembrane</keyword>
<sequence>MGLINIAWRSLAARRSSAILTVLTISLSVALLLGVDHLRHQTKQSFASTISGTDLIVGARTGQTQLLLYSVFHIGEATDNISWESYQKVANDPKVDWTIPIALGDSHKGYRVVGTNNDFFEHYQYGRRNNLDFAQGHGFEDVLDVVLGAEVARKLGYEIGDNIVVSHGVSEISFADHDEHPFEVVGILAPTGTPVDRSLMVGLDAIELIHLPYQDETHSLDLTPDSVTAYLVGLKSRVAVFGLQRQINSDASEPMLAILPGIALAEMWQMVAMIETALLAITACVVVTGLLSMLAALLASLKERRREMAILRSVGARPMHVFALLIFEATLLTALGCALGVASFYALVLIAKPILLNLVGFNLGLSMLSLTQLYMLAAVLVCGTVAGVIPAWQAYRNSLSDGMSIRV</sequence>
<dbReference type="RefSeq" id="WP_095505286.1">
    <property type="nucleotide sequence ID" value="NZ_BSNC01000004.1"/>
</dbReference>
<feature type="domain" description="MacB-like periplasmic core" evidence="8">
    <location>
        <begin position="19"/>
        <end position="247"/>
    </location>
</feature>
<evidence type="ECO:0000256" key="3">
    <source>
        <dbReference type="ARBA" id="ARBA00022692"/>
    </source>
</evidence>
<feature type="transmembrane region" description="Helical" evidence="6">
    <location>
        <begin position="277"/>
        <end position="301"/>
    </location>
</feature>
<evidence type="ECO:0000313" key="10">
    <source>
        <dbReference type="Proteomes" id="UP001161422"/>
    </source>
</evidence>
<evidence type="ECO:0000256" key="6">
    <source>
        <dbReference type="SAM" id="Phobius"/>
    </source>
</evidence>
<reference evidence="9" key="2">
    <citation type="submission" date="2023-01" db="EMBL/GenBank/DDBJ databases">
        <title>Draft genome sequence of Paraferrimonas sedimenticola strain NBRC 101628.</title>
        <authorList>
            <person name="Sun Q."/>
            <person name="Mori K."/>
        </authorList>
    </citation>
    <scope>NUCLEOTIDE SEQUENCE</scope>
    <source>
        <strain evidence="9">NBRC 101628</strain>
    </source>
</reference>
<feature type="transmembrane region" description="Helical" evidence="6">
    <location>
        <begin position="18"/>
        <end position="35"/>
    </location>
</feature>
<dbReference type="AlphaFoldDB" id="A0AA37RW18"/>
<evidence type="ECO:0000259" key="8">
    <source>
        <dbReference type="Pfam" id="PF12704"/>
    </source>
</evidence>
<dbReference type="InterPro" id="IPR025857">
    <property type="entry name" value="MacB_PCD"/>
</dbReference>
<gene>
    <name evidence="9" type="ORF">GCM10007895_15820</name>
</gene>
<feature type="transmembrane region" description="Helical" evidence="6">
    <location>
        <begin position="322"/>
        <end position="351"/>
    </location>
</feature>
<evidence type="ECO:0000256" key="4">
    <source>
        <dbReference type="ARBA" id="ARBA00022989"/>
    </source>
</evidence>
<keyword evidence="2" id="KW-1003">Cell membrane</keyword>
<dbReference type="Proteomes" id="UP001161422">
    <property type="component" value="Unassembled WGS sequence"/>
</dbReference>
<evidence type="ECO:0000259" key="7">
    <source>
        <dbReference type="Pfam" id="PF02687"/>
    </source>
</evidence>
<proteinExistence type="predicted"/>
<organism evidence="9 10">
    <name type="scientific">Paraferrimonas sedimenticola</name>
    <dbReference type="NCBI Taxonomy" id="375674"/>
    <lineage>
        <taxon>Bacteria</taxon>
        <taxon>Pseudomonadati</taxon>
        <taxon>Pseudomonadota</taxon>
        <taxon>Gammaproteobacteria</taxon>
        <taxon>Alteromonadales</taxon>
        <taxon>Ferrimonadaceae</taxon>
        <taxon>Paraferrimonas</taxon>
    </lineage>
</organism>
<name>A0AA37RW18_9GAMM</name>
<dbReference type="Pfam" id="PF12704">
    <property type="entry name" value="MacB_PCD"/>
    <property type="match status" value="1"/>
</dbReference>
<protein>
    <submittedName>
        <fullName evidence="9">Peptide ABC transporter permease</fullName>
    </submittedName>
</protein>
<reference evidence="9" key="1">
    <citation type="journal article" date="2014" name="Int. J. Syst. Evol. Microbiol.">
        <title>Complete genome sequence of Corynebacterium casei LMG S-19264T (=DSM 44701T), isolated from a smear-ripened cheese.</title>
        <authorList>
            <consortium name="US DOE Joint Genome Institute (JGI-PGF)"/>
            <person name="Walter F."/>
            <person name="Albersmeier A."/>
            <person name="Kalinowski J."/>
            <person name="Ruckert C."/>
        </authorList>
    </citation>
    <scope>NUCLEOTIDE SEQUENCE</scope>
    <source>
        <strain evidence="9">NBRC 101628</strain>
    </source>
</reference>
<keyword evidence="10" id="KW-1185">Reference proteome</keyword>
<dbReference type="Pfam" id="PF02687">
    <property type="entry name" value="FtsX"/>
    <property type="match status" value="1"/>
</dbReference>
<dbReference type="InterPro" id="IPR003838">
    <property type="entry name" value="ABC3_permease_C"/>
</dbReference>
<accession>A0AA37RW18</accession>